<accession>A0ABV6MQY5</accession>
<dbReference type="RefSeq" id="WP_273941141.1">
    <property type="nucleotide sequence ID" value="NZ_CP097263.1"/>
</dbReference>
<reference evidence="1 2" key="1">
    <citation type="submission" date="2024-09" db="EMBL/GenBank/DDBJ databases">
        <authorList>
            <person name="Sun Q."/>
            <person name="Mori K."/>
        </authorList>
    </citation>
    <scope>NUCLEOTIDE SEQUENCE [LARGE SCALE GENOMIC DNA]</scope>
    <source>
        <strain evidence="1 2">TBRC 1432</strain>
    </source>
</reference>
<proteinExistence type="predicted"/>
<protein>
    <recommendedName>
        <fullName evidence="3">Gfo/Idh/MocA family oxidoreductase</fullName>
    </recommendedName>
</protein>
<evidence type="ECO:0000313" key="2">
    <source>
        <dbReference type="Proteomes" id="UP001589810"/>
    </source>
</evidence>
<dbReference type="Proteomes" id="UP001589810">
    <property type="component" value="Unassembled WGS sequence"/>
</dbReference>
<organism evidence="1 2">
    <name type="scientific">Kutzneria chonburiensis</name>
    <dbReference type="NCBI Taxonomy" id="1483604"/>
    <lineage>
        <taxon>Bacteria</taxon>
        <taxon>Bacillati</taxon>
        <taxon>Actinomycetota</taxon>
        <taxon>Actinomycetes</taxon>
        <taxon>Pseudonocardiales</taxon>
        <taxon>Pseudonocardiaceae</taxon>
        <taxon>Kutzneria</taxon>
    </lineage>
</organism>
<keyword evidence="2" id="KW-1185">Reference proteome</keyword>
<dbReference type="EMBL" id="JBHLUD010000004">
    <property type="protein sequence ID" value="MFC0542725.1"/>
    <property type="molecule type" value="Genomic_DNA"/>
</dbReference>
<gene>
    <name evidence="1" type="ORF">ACFFH7_14605</name>
</gene>
<evidence type="ECO:0000313" key="1">
    <source>
        <dbReference type="EMBL" id="MFC0542725.1"/>
    </source>
</evidence>
<evidence type="ECO:0008006" key="3">
    <source>
        <dbReference type="Google" id="ProtNLM"/>
    </source>
</evidence>
<name>A0ABV6MQY5_9PSEU</name>
<comment type="caution">
    <text evidence="1">The sequence shown here is derived from an EMBL/GenBank/DDBJ whole genome shotgun (WGS) entry which is preliminary data.</text>
</comment>
<sequence>MKRVGSAEGGPLRIAVIGLGSIAQKAYLPTLAARPGPAWICT</sequence>
<dbReference type="InterPro" id="IPR036291">
    <property type="entry name" value="NAD(P)-bd_dom_sf"/>
</dbReference>
<dbReference type="SUPFAM" id="SSF51735">
    <property type="entry name" value="NAD(P)-binding Rossmann-fold domains"/>
    <property type="match status" value="1"/>
</dbReference>